<dbReference type="AlphaFoldDB" id="A0A0W0CQX2"/>
<dbReference type="GO" id="GO:0042802">
    <property type="term" value="F:identical protein binding"/>
    <property type="evidence" value="ECO:0007669"/>
    <property type="project" value="EnsemblFungi"/>
</dbReference>
<dbReference type="GO" id="GO:0000124">
    <property type="term" value="C:SAGA complex"/>
    <property type="evidence" value="ECO:0007669"/>
    <property type="project" value="EnsemblFungi"/>
</dbReference>
<feature type="compositionally biased region" description="Polar residues" evidence="9">
    <location>
        <begin position="348"/>
        <end position="365"/>
    </location>
</feature>
<evidence type="ECO:0000259" key="10">
    <source>
        <dbReference type="Pfam" id="PF03847"/>
    </source>
</evidence>
<feature type="compositionally biased region" description="Polar residues" evidence="9">
    <location>
        <begin position="294"/>
        <end position="330"/>
    </location>
</feature>
<evidence type="ECO:0000256" key="2">
    <source>
        <dbReference type="ARBA" id="ARBA00007530"/>
    </source>
</evidence>
<dbReference type="GO" id="GO:0003682">
    <property type="term" value="F:chromatin binding"/>
    <property type="evidence" value="ECO:0007669"/>
    <property type="project" value="EnsemblFungi"/>
</dbReference>
<evidence type="ECO:0000256" key="5">
    <source>
        <dbReference type="ARBA" id="ARBA00023242"/>
    </source>
</evidence>
<feature type="region of interest" description="Disordered" evidence="9">
    <location>
        <begin position="1"/>
        <end position="35"/>
    </location>
</feature>
<reference evidence="11 13" key="1">
    <citation type="submission" date="2015-10" db="EMBL/GenBank/DDBJ databases">
        <title>Draft genomes sequences of Candida glabrata isolates 1A, 1B, 2A, 2B, 3A and 3B.</title>
        <authorList>
            <person name="Haavelsrud O.E."/>
            <person name="Gaustad P."/>
        </authorList>
    </citation>
    <scope>NUCLEOTIDE SEQUENCE [LARGE SCALE GENOMIC DNA]</scope>
    <source>
        <strain evidence="11">910700640</strain>
    </source>
</reference>
<dbReference type="InterPro" id="IPR003228">
    <property type="entry name" value="TFIID_TAF12_dom"/>
</dbReference>
<comment type="caution">
    <text evidence="11">The sequence shown here is derived from an EMBL/GenBank/DDBJ whole genome shotgun (WGS) entry which is preliminary data.</text>
</comment>
<dbReference type="VEuPathDB" id="FungiDB:CAGL0E01397g"/>
<dbReference type="PANTHER" id="PTHR12264:SF21">
    <property type="entry name" value="TRANSCRIPTION INITIATION FACTOR TFIID SUBUNIT 12"/>
    <property type="match status" value="1"/>
</dbReference>
<dbReference type="GO" id="GO:0017025">
    <property type="term" value="F:TBP-class protein binding"/>
    <property type="evidence" value="ECO:0007669"/>
    <property type="project" value="EnsemblFungi"/>
</dbReference>
<feature type="compositionally biased region" description="Low complexity" evidence="9">
    <location>
        <begin position="241"/>
        <end position="286"/>
    </location>
</feature>
<dbReference type="VEuPathDB" id="FungiDB:GVI51_E01155"/>
<comment type="similarity">
    <text evidence="2">Belongs to the TAF12 family.</text>
</comment>
<feature type="compositionally biased region" description="Polar residues" evidence="9">
    <location>
        <begin position="1"/>
        <end position="17"/>
    </location>
</feature>
<dbReference type="EMBL" id="LLZZ01000151">
    <property type="protein sequence ID" value="KTA98817.1"/>
    <property type="molecule type" value="Genomic_DNA"/>
</dbReference>
<gene>
    <name evidence="12" type="ORF">AO440_000933</name>
    <name evidence="11" type="ORF">AO440_000956</name>
</gene>
<dbReference type="PANTHER" id="PTHR12264">
    <property type="entry name" value="TRANSCRIPTION INITIATION FACTOR TFIID SUBUNIT 12"/>
    <property type="match status" value="1"/>
</dbReference>
<dbReference type="FunFam" id="1.10.20.10:FF:000011">
    <property type="entry name" value="Transcription initiation factor TFIID subunit 12"/>
    <property type="match status" value="1"/>
</dbReference>
<dbReference type="GO" id="GO:0061629">
    <property type="term" value="F:RNA polymerase II-specific DNA-binding transcription factor binding"/>
    <property type="evidence" value="ECO:0007669"/>
    <property type="project" value="EnsemblFungi"/>
</dbReference>
<dbReference type="CDD" id="cd07981">
    <property type="entry name" value="HFD_TAF12"/>
    <property type="match status" value="1"/>
</dbReference>
<evidence type="ECO:0000256" key="6">
    <source>
        <dbReference type="ARBA" id="ARBA00075089"/>
    </source>
</evidence>
<dbReference type="GO" id="GO:0006325">
    <property type="term" value="P:chromatin organization"/>
    <property type="evidence" value="ECO:0007669"/>
    <property type="project" value="EnsemblFungi"/>
</dbReference>
<dbReference type="VEuPathDB" id="FungiDB:B1J91_E01397g"/>
<dbReference type="InterPro" id="IPR009072">
    <property type="entry name" value="Histone-fold"/>
</dbReference>
<evidence type="ECO:0000256" key="7">
    <source>
        <dbReference type="ARBA" id="ARBA00093657"/>
    </source>
</evidence>
<evidence type="ECO:0000313" key="11">
    <source>
        <dbReference type="EMBL" id="KTA95115.1"/>
    </source>
</evidence>
<keyword evidence="4" id="KW-0804">Transcription</keyword>
<keyword evidence="8" id="KW-0175">Coiled coil</keyword>
<dbReference type="GO" id="GO:0051123">
    <property type="term" value="P:RNA polymerase II preinitiation complex assembly"/>
    <property type="evidence" value="ECO:0007669"/>
    <property type="project" value="EnsemblFungi"/>
</dbReference>
<evidence type="ECO:0000256" key="1">
    <source>
        <dbReference type="ARBA" id="ARBA00004123"/>
    </source>
</evidence>
<dbReference type="GO" id="GO:0046982">
    <property type="term" value="F:protein heterodimerization activity"/>
    <property type="evidence" value="ECO:0007669"/>
    <property type="project" value="InterPro"/>
</dbReference>
<dbReference type="GO" id="GO:0060090">
    <property type="term" value="F:molecular adaptor activity"/>
    <property type="evidence" value="ECO:0007669"/>
    <property type="project" value="EnsemblFungi"/>
</dbReference>
<accession>A0A0W0CQX2</accession>
<dbReference type="GO" id="GO:0045944">
    <property type="term" value="P:positive regulation of transcription by RNA polymerase II"/>
    <property type="evidence" value="ECO:0007669"/>
    <property type="project" value="EnsemblFungi"/>
</dbReference>
<evidence type="ECO:0000256" key="9">
    <source>
        <dbReference type="SAM" id="MobiDB-lite"/>
    </source>
</evidence>
<dbReference type="SUPFAM" id="SSF47113">
    <property type="entry name" value="Histone-fold"/>
    <property type="match status" value="1"/>
</dbReference>
<feature type="domain" description="Transcription initiation factor TFIID subunit 12" evidence="10">
    <location>
        <begin position="448"/>
        <end position="520"/>
    </location>
</feature>
<dbReference type="GO" id="GO:0003677">
    <property type="term" value="F:DNA binding"/>
    <property type="evidence" value="ECO:0007669"/>
    <property type="project" value="TreeGrafter"/>
</dbReference>
<dbReference type="GO" id="GO:0046695">
    <property type="term" value="C:SLIK (SAGA-like) complex"/>
    <property type="evidence" value="ECO:0007669"/>
    <property type="project" value="EnsemblFungi"/>
</dbReference>
<keyword evidence="3" id="KW-0805">Transcription regulation</keyword>
<sequence length="575" mass="61933">MSSQNSAQDSKNDNTSAPSGSGGPPSKSAIQQKQIQELTARFKQLVTEAKKVGETTPRGKELLLQAAKLKAVYENYTRRQQALARAQQLQQQGSNTNAAASSGSSTTGTTGTANSSGSASTSGNNSSNSSAQLANIIKQVLTPEQNQQYEQLLQNFQVRASAIKDKHTFIKQNIDRLVVEINKQTDEEAKKQLNEKKTELLRNIKAIRLEHQALQQELQNGKKNFYLECARQNPALQRLLQRSTQQQRMMQQKKQPQPAQPQVQSQAMPGAQSQANANGQAAISQSVGEAPPTNMGQQQMPTTATGANISTPSGQQPVQGNTQDPKTQIKTEVGTPAPGSQKGGRPAQPQQTPSGRGQTASQQSPVTGVNAAASSAGSSTVTKSSIFKPSDPTVPIADTVSVKPPEPIAFRSNRPTISDGSAMNAAALNTPVMTTLPPYEIDTDRVMSKRKLRELVKSIGIDEGDGETVIDGDVEELLLDLADDFVTNVTGFACRLAKHRKSDNLEPTDIQLHLERNWNIRIPGYSADEIRSVHKWNASPAYAQKLTSINADKQAISTASANAVSNKKKPANFQK</sequence>
<name>A0A0W0CQX2_CANGB</name>
<organism evidence="11 13">
    <name type="scientific">Candida glabrata</name>
    <name type="common">Yeast</name>
    <name type="synonym">Torulopsis glabrata</name>
    <dbReference type="NCBI Taxonomy" id="5478"/>
    <lineage>
        <taxon>Eukaryota</taxon>
        <taxon>Fungi</taxon>
        <taxon>Dikarya</taxon>
        <taxon>Ascomycota</taxon>
        <taxon>Saccharomycotina</taxon>
        <taxon>Saccharomycetes</taxon>
        <taxon>Saccharomycetales</taxon>
        <taxon>Saccharomycetaceae</taxon>
        <taxon>Nakaseomyces</taxon>
    </lineage>
</organism>
<dbReference type="Proteomes" id="UP000054886">
    <property type="component" value="Unassembled WGS sequence"/>
</dbReference>
<dbReference type="Gene3D" id="1.10.20.10">
    <property type="entry name" value="Histone, subunit A"/>
    <property type="match status" value="1"/>
</dbReference>
<keyword evidence="11" id="KW-0648">Protein biosynthesis</keyword>
<keyword evidence="5" id="KW-0539">Nucleus</keyword>
<dbReference type="VEuPathDB" id="FungiDB:GWK60_E01155"/>
<evidence type="ECO:0000256" key="8">
    <source>
        <dbReference type="SAM" id="Coils"/>
    </source>
</evidence>
<dbReference type="Pfam" id="PF03847">
    <property type="entry name" value="TFIID_20kDa"/>
    <property type="match status" value="1"/>
</dbReference>
<dbReference type="GO" id="GO:0003743">
    <property type="term" value="F:translation initiation factor activity"/>
    <property type="evidence" value="ECO:0007669"/>
    <property type="project" value="UniProtKB-KW"/>
</dbReference>
<feature type="coiled-coil region" evidence="8">
    <location>
        <begin position="146"/>
        <end position="224"/>
    </location>
</feature>
<comment type="subcellular location">
    <subcellularLocation>
        <location evidence="1">Nucleus</location>
    </subcellularLocation>
</comment>
<evidence type="ECO:0000313" key="13">
    <source>
        <dbReference type="Proteomes" id="UP000054886"/>
    </source>
</evidence>
<feature type="compositionally biased region" description="Low complexity" evidence="9">
    <location>
        <begin position="366"/>
        <end position="385"/>
    </location>
</feature>
<feature type="region of interest" description="Disordered" evidence="9">
    <location>
        <begin position="241"/>
        <end position="400"/>
    </location>
</feature>
<protein>
    <recommendedName>
        <fullName evidence="6">TBP-associated factor 12</fullName>
    </recommendedName>
    <alternativeName>
        <fullName evidence="7">Transcription initiation factor TFIID subunit 12</fullName>
    </alternativeName>
</protein>
<evidence type="ECO:0000256" key="3">
    <source>
        <dbReference type="ARBA" id="ARBA00023015"/>
    </source>
</evidence>
<keyword evidence="11" id="KW-0396">Initiation factor</keyword>
<dbReference type="InterPro" id="IPR037794">
    <property type="entry name" value="TAF12"/>
</dbReference>
<dbReference type="EMBL" id="LLZZ01000191">
    <property type="protein sequence ID" value="KTA95115.1"/>
    <property type="molecule type" value="Genomic_DNA"/>
</dbReference>
<evidence type="ECO:0000256" key="4">
    <source>
        <dbReference type="ARBA" id="ARBA00023163"/>
    </source>
</evidence>
<feature type="region of interest" description="Disordered" evidence="9">
    <location>
        <begin position="84"/>
        <end position="129"/>
    </location>
</feature>
<evidence type="ECO:0000313" key="12">
    <source>
        <dbReference type="EMBL" id="KTA98817.1"/>
    </source>
</evidence>
<dbReference type="GO" id="GO:0005669">
    <property type="term" value="C:transcription factor TFIID complex"/>
    <property type="evidence" value="ECO:0007669"/>
    <property type="project" value="EnsemblFungi"/>
</dbReference>
<proteinExistence type="inferred from homology"/>